<dbReference type="PROSITE" id="PS50297">
    <property type="entry name" value="ANK_REP_REGION"/>
    <property type="match status" value="1"/>
</dbReference>
<dbReference type="Proteomes" id="UP001396898">
    <property type="component" value="Unassembled WGS sequence"/>
</dbReference>
<dbReference type="Gene3D" id="1.25.40.20">
    <property type="entry name" value="Ankyrin repeat-containing domain"/>
    <property type="match status" value="1"/>
</dbReference>
<feature type="compositionally biased region" description="Basic and acidic residues" evidence="2">
    <location>
        <begin position="382"/>
        <end position="394"/>
    </location>
</feature>
<keyword evidence="1" id="KW-0040">ANK repeat</keyword>
<dbReference type="PANTHER" id="PTHR24127:SF1">
    <property type="entry name" value="ANKYRIN REPEAT AND EF-HAND DOMAIN-CONTAINING PROTEIN 1"/>
    <property type="match status" value="1"/>
</dbReference>
<gene>
    <name evidence="3" type="ORF">PG991_010406</name>
</gene>
<organism evidence="3 4">
    <name type="scientific">Apiospora marii</name>
    <dbReference type="NCBI Taxonomy" id="335849"/>
    <lineage>
        <taxon>Eukaryota</taxon>
        <taxon>Fungi</taxon>
        <taxon>Dikarya</taxon>
        <taxon>Ascomycota</taxon>
        <taxon>Pezizomycotina</taxon>
        <taxon>Sordariomycetes</taxon>
        <taxon>Xylariomycetidae</taxon>
        <taxon>Amphisphaeriales</taxon>
        <taxon>Apiosporaceae</taxon>
        <taxon>Apiospora</taxon>
    </lineage>
</organism>
<dbReference type="InterPro" id="IPR036770">
    <property type="entry name" value="Ankyrin_rpt-contain_sf"/>
</dbReference>
<dbReference type="Pfam" id="PF12796">
    <property type="entry name" value="Ank_2"/>
    <property type="match status" value="1"/>
</dbReference>
<feature type="repeat" description="ANK" evidence="1">
    <location>
        <begin position="1161"/>
        <end position="1189"/>
    </location>
</feature>
<evidence type="ECO:0000313" key="3">
    <source>
        <dbReference type="EMBL" id="KAK8013031.1"/>
    </source>
</evidence>
<reference evidence="3 4" key="1">
    <citation type="submission" date="2023-01" db="EMBL/GenBank/DDBJ databases">
        <title>Analysis of 21 Apiospora genomes using comparative genomics revels a genus with tremendous synthesis potential of carbohydrate active enzymes and secondary metabolites.</title>
        <authorList>
            <person name="Sorensen T."/>
        </authorList>
    </citation>
    <scope>NUCLEOTIDE SEQUENCE [LARGE SCALE GENOMIC DNA]</scope>
    <source>
        <strain evidence="3 4">CBS 20057</strain>
    </source>
</reference>
<evidence type="ECO:0000313" key="4">
    <source>
        <dbReference type="Proteomes" id="UP001396898"/>
    </source>
</evidence>
<protein>
    <submittedName>
        <fullName evidence="3">Uncharacterized protein</fullName>
    </submittedName>
</protein>
<feature type="compositionally biased region" description="Gly residues" evidence="2">
    <location>
        <begin position="396"/>
        <end position="407"/>
    </location>
</feature>
<dbReference type="PANTHER" id="PTHR24127">
    <property type="entry name" value="ANKYRIN REPEAT AND EF-HAND DOMAIN-CONTAINING PROTEIN 1"/>
    <property type="match status" value="1"/>
</dbReference>
<dbReference type="EMBL" id="JAQQWI010000015">
    <property type="protein sequence ID" value="KAK8013031.1"/>
    <property type="molecule type" value="Genomic_DNA"/>
</dbReference>
<dbReference type="InterPro" id="IPR002110">
    <property type="entry name" value="Ankyrin_rpt"/>
</dbReference>
<dbReference type="InterPro" id="IPR052801">
    <property type="entry name" value="Ankyrin-EF-hand"/>
</dbReference>
<keyword evidence="4" id="KW-1185">Reference proteome</keyword>
<sequence>MAEPPEQAPTPAPDEPAAPAQPEAPAHTDDASKSLVAMKLASETVRNAIISAIPVANNQILTVSVPGTMINYKDFLYNADETIKAPLAVRVAEARLVDNMIPLSKFTNGPVARSYLSTLDFMVPVEASVSGAIGYDPSTIMDERLKTVRDRYNKAMDTLKSHDESAGLLALGRSKLETYVIKQEIWSKEVEKYSHAQNAALAHVQPPPGASTRQVQDARELYLQWMQEHGRDYMDWVVHGYKFMIDFNFGIVDISSGVKRIENSKEAFRNLSLIADDGVSEYNSVILTPSHWATIIKEKIENWDQRNNKPTASERRAELRRLRNLLASHEVLLKGVEEKALFPVIAERKAADEGGLRKAYAAVYADMDDKANAKLKGPPPGETERKGFLDHYKPAGDGGAEPSGGEGAAEEAKGQDAFRKLAEAQAKWNETSLDRNNAAVRSDAESHVKEAQQWLTRRIDIIKGDIEELEKELGGGSGRIMPIEVVNEKGVVVEEEALQASPGERPFTAACSLCNSISLTDATHAELVGRPVPVKASEWTRVSCKAARSSESKESFTHEQASSIAAKVGYGFVSAGGGVGHANSSAKAMSSMANLDVEITMDTMVVEIDRPWLHEDLFYDAELDSGKNETYSLCAFHPSRFDISPGPAELKRLYEADETPKGPYQQFSSYPTAFVVAADVELSFSGDTTQLESAVTASSTEANLSVGYGPFSLSGSHKQSDSHAKTKMEATATGCHISIQAPQIVAWVQTLLPQLLKPTKGENPMAGLFSARAPVRTSDEHASHKYLPFLFAHTWASTVRHICSLDTMHLFDLPPELVGPVFEIIAGSRELKRFMRLRIWLLLFSHRCAHTGMFRHYIDDVIFRLQLLHRIPKSPSKEWILAPRREPTHTEACSLVFRYLAYQAWIETEPNSLLGRVRRAAVSISEQLDDAGLPAVMSRLGSLCRLAASNENGPGIPWMLFWSEDPDEIRFHDGRWSITCSDQDLEDDLCVAAAYLGYRSHIQKVVAQRRLLCPWGPTSQVTSRVFGRTYDAAVMSGDMSMLRLLLSSSPSYVPDKPLHRNVRRTTLELAAIFGHREAYEFALGSKPDSMRTSIEDVLQELQYPDQYDRALSILHANPFSRGIELLSRKARHGHREMVNYLLDQGISPNHEHGKEEGPFCRPYKPLIQAVEKGDLDIVQLLLERGADPNWFHPTNTPLMTAARLNRHAIATALLVAGADVDAGCPPPIVLAVLKEDMDMFRLLRGRFGARLDTPETGGWAMALARLHGLESMVEVLEREGVGRDVVLQRCGRFEELYPDLYLYAWPPVEFTPMFSTD</sequence>
<name>A0ABR1RIE5_9PEZI</name>
<feature type="region of interest" description="Disordered" evidence="2">
    <location>
        <begin position="1"/>
        <end position="31"/>
    </location>
</feature>
<comment type="caution">
    <text evidence="3">The sequence shown here is derived from an EMBL/GenBank/DDBJ whole genome shotgun (WGS) entry which is preliminary data.</text>
</comment>
<dbReference type="PROSITE" id="PS50088">
    <property type="entry name" value="ANK_REPEAT"/>
    <property type="match status" value="1"/>
</dbReference>
<dbReference type="SMART" id="SM00248">
    <property type="entry name" value="ANK"/>
    <property type="match status" value="3"/>
</dbReference>
<proteinExistence type="predicted"/>
<evidence type="ECO:0000256" key="2">
    <source>
        <dbReference type="SAM" id="MobiDB-lite"/>
    </source>
</evidence>
<evidence type="ECO:0000256" key="1">
    <source>
        <dbReference type="PROSITE-ProRule" id="PRU00023"/>
    </source>
</evidence>
<feature type="compositionally biased region" description="Pro residues" evidence="2">
    <location>
        <begin position="1"/>
        <end position="16"/>
    </location>
</feature>
<accession>A0ABR1RIE5</accession>
<feature type="region of interest" description="Disordered" evidence="2">
    <location>
        <begin position="372"/>
        <end position="415"/>
    </location>
</feature>
<dbReference type="SUPFAM" id="SSF48403">
    <property type="entry name" value="Ankyrin repeat"/>
    <property type="match status" value="1"/>
</dbReference>